<dbReference type="EMBL" id="GL996500">
    <property type="protein sequence ID" value="EGW33707.1"/>
    <property type="molecule type" value="Genomic_DNA"/>
</dbReference>
<dbReference type="eggNOG" id="KOG0791">
    <property type="taxonomic scope" value="Eukaryota"/>
</dbReference>
<dbReference type="InterPro" id="IPR000387">
    <property type="entry name" value="Tyr_Pase_dom"/>
</dbReference>
<evidence type="ECO:0000256" key="1">
    <source>
        <dbReference type="ARBA" id="ARBA00009649"/>
    </source>
</evidence>
<dbReference type="GeneID" id="18872757"/>
<comment type="similarity">
    <text evidence="1">Belongs to the protein-tyrosine phosphatase family. Non-receptor class subfamily.</text>
</comment>
<dbReference type="CDD" id="cd18533">
    <property type="entry name" value="PTP_fungal"/>
    <property type="match status" value="1"/>
</dbReference>
<dbReference type="PROSITE" id="PS00383">
    <property type="entry name" value="TYR_PHOSPHATASE_1"/>
    <property type="match status" value="1"/>
</dbReference>
<dbReference type="RefSeq" id="XP_007373291.1">
    <property type="nucleotide sequence ID" value="XM_007373229.1"/>
</dbReference>
<dbReference type="Proteomes" id="UP000000709">
    <property type="component" value="Unassembled WGS sequence"/>
</dbReference>
<dbReference type="InterPro" id="IPR050348">
    <property type="entry name" value="Protein-Tyr_Phosphatase"/>
</dbReference>
<dbReference type="OMA" id="GHKWWIA"/>
<dbReference type="SUPFAM" id="SSF52799">
    <property type="entry name" value="(Phosphotyrosine protein) phosphatases II"/>
    <property type="match status" value="1"/>
</dbReference>
<dbReference type="SMART" id="SM00404">
    <property type="entry name" value="PTPc_motif"/>
    <property type="match status" value="1"/>
</dbReference>
<evidence type="ECO:0000313" key="5">
    <source>
        <dbReference type="Proteomes" id="UP000000709"/>
    </source>
</evidence>
<evidence type="ECO:0000313" key="4">
    <source>
        <dbReference type="EMBL" id="EGW33707.1"/>
    </source>
</evidence>
<protein>
    <submittedName>
        <fullName evidence="4">Uncharacterized protein</fullName>
    </submittedName>
</protein>
<dbReference type="Pfam" id="PF00102">
    <property type="entry name" value="Y_phosphatase"/>
    <property type="match status" value="1"/>
</dbReference>
<feature type="domain" description="Tyrosine-protein phosphatase" evidence="2">
    <location>
        <begin position="91"/>
        <end position="335"/>
    </location>
</feature>
<dbReference type="GO" id="GO:0004725">
    <property type="term" value="F:protein tyrosine phosphatase activity"/>
    <property type="evidence" value="ECO:0007669"/>
    <property type="project" value="InterPro"/>
</dbReference>
<name>G3AIJ2_SPAPN</name>
<evidence type="ECO:0000259" key="3">
    <source>
        <dbReference type="PROSITE" id="PS50056"/>
    </source>
</evidence>
<proteinExistence type="inferred from homology"/>
<dbReference type="Gene3D" id="3.90.190.10">
    <property type="entry name" value="Protein tyrosine phosphatase superfamily"/>
    <property type="match status" value="1"/>
</dbReference>
<dbReference type="PROSITE" id="PS50056">
    <property type="entry name" value="TYR_PHOSPHATASE_2"/>
    <property type="match status" value="1"/>
</dbReference>
<dbReference type="InterPro" id="IPR003595">
    <property type="entry name" value="Tyr_Pase_cat"/>
</dbReference>
<gene>
    <name evidence="4" type="ORF">SPAPADRAFT_59072</name>
</gene>
<keyword evidence="5" id="KW-1185">Reference proteome</keyword>
<reference evidence="4 5" key="1">
    <citation type="journal article" date="2011" name="Proc. Natl. Acad. Sci. U.S.A.">
        <title>Comparative genomics of xylose-fermenting fungi for enhanced biofuel production.</title>
        <authorList>
            <person name="Wohlbach D.J."/>
            <person name="Kuo A."/>
            <person name="Sato T.K."/>
            <person name="Potts K.M."/>
            <person name="Salamov A.A."/>
            <person name="LaButti K.M."/>
            <person name="Sun H."/>
            <person name="Clum A."/>
            <person name="Pangilinan J.L."/>
            <person name="Lindquist E.A."/>
            <person name="Lucas S."/>
            <person name="Lapidus A."/>
            <person name="Jin M."/>
            <person name="Gunawan C."/>
            <person name="Balan V."/>
            <person name="Dale B.E."/>
            <person name="Jeffries T.W."/>
            <person name="Zinkel R."/>
            <person name="Barry K.W."/>
            <person name="Grigoriev I.V."/>
            <person name="Gasch A.P."/>
        </authorList>
    </citation>
    <scope>NUCLEOTIDE SEQUENCE [LARGE SCALE GENOMIC DNA]</scope>
    <source>
        <strain evidence="5">NRRL Y-27907 / 11-Y1</strain>
    </source>
</reference>
<dbReference type="InParanoid" id="G3AIJ2"/>
<dbReference type="InterPro" id="IPR000242">
    <property type="entry name" value="PTP_cat"/>
</dbReference>
<dbReference type="SMART" id="SM00194">
    <property type="entry name" value="PTPc"/>
    <property type="match status" value="1"/>
</dbReference>
<dbReference type="OrthoDB" id="6058203at2759"/>
<evidence type="ECO:0000259" key="2">
    <source>
        <dbReference type="PROSITE" id="PS50055"/>
    </source>
</evidence>
<feature type="non-terminal residue" evidence="4">
    <location>
        <position position="358"/>
    </location>
</feature>
<dbReference type="InterPro" id="IPR016130">
    <property type="entry name" value="Tyr_Pase_AS"/>
</dbReference>
<dbReference type="HOGENOM" id="CLU_001645_9_1_1"/>
<accession>G3AIJ2</accession>
<organism evidence="5">
    <name type="scientific">Spathaspora passalidarum (strain NRRL Y-27907 / 11-Y1)</name>
    <dbReference type="NCBI Taxonomy" id="619300"/>
    <lineage>
        <taxon>Eukaryota</taxon>
        <taxon>Fungi</taxon>
        <taxon>Dikarya</taxon>
        <taxon>Ascomycota</taxon>
        <taxon>Saccharomycotina</taxon>
        <taxon>Pichiomycetes</taxon>
        <taxon>Debaryomycetaceae</taxon>
        <taxon>Spathaspora</taxon>
    </lineage>
</organism>
<sequence>MNPFEENSANLFRLRNIPADTSVLPEWIKQTIFDKNGEASTNKINEDFYKLEKLEQKRLVSALSLLPSGLLSSPLGEIPPKVSCGIEYGHKNRYKDIFLYDHSRVKLNDHEDDNIENYINASYVKPNLDFLGQLNNSNELNYVATQGPLDGTMGDFWKCIYNLGTVLILSLTDEVENGIVKCSPFWKSGIYKSCQDSMTVNLIDEERDENIIIRSFSIRKSNGLDHKVLQVHLVNWPDMGISDPREIIKVVKLKQDLLNLNLTDSKFPTLVHCSAGCGRTGTCCTIDVMINVLQQCRDLPYDPIFDIVNDFRKQRISMVQALRQYYLIYEVLLIWLSQEQQPLDRLIDRDIIRKFISL</sequence>
<dbReference type="STRING" id="619300.G3AIJ2"/>
<dbReference type="PROSITE" id="PS50055">
    <property type="entry name" value="TYR_PHOSPHATASE_PTP"/>
    <property type="match status" value="1"/>
</dbReference>
<feature type="domain" description="Tyrosine specific protein phosphatases" evidence="3">
    <location>
        <begin position="245"/>
        <end position="326"/>
    </location>
</feature>
<dbReference type="AlphaFoldDB" id="G3AIJ2"/>
<dbReference type="KEGG" id="spaa:SPAPADRAFT_59072"/>
<dbReference type="InterPro" id="IPR029021">
    <property type="entry name" value="Prot-tyrosine_phosphatase-like"/>
</dbReference>
<dbReference type="PANTHER" id="PTHR19134">
    <property type="entry name" value="RECEPTOR-TYPE TYROSINE-PROTEIN PHOSPHATASE"/>
    <property type="match status" value="1"/>
</dbReference>
<dbReference type="PANTHER" id="PTHR19134:SF561">
    <property type="entry name" value="PROTEIN TYROSINE PHOSPHATASE 36E, ISOFORM A"/>
    <property type="match status" value="1"/>
</dbReference>
<dbReference type="PRINTS" id="PR00700">
    <property type="entry name" value="PRTYPHPHTASE"/>
</dbReference>